<organism evidence="3 4">
    <name type="scientific">Sphingobacterium tenebrionis</name>
    <dbReference type="NCBI Taxonomy" id="3111775"/>
    <lineage>
        <taxon>Bacteria</taxon>
        <taxon>Pseudomonadati</taxon>
        <taxon>Bacteroidota</taxon>
        <taxon>Sphingobacteriia</taxon>
        <taxon>Sphingobacteriales</taxon>
        <taxon>Sphingobacteriaceae</taxon>
        <taxon>Sphingobacterium</taxon>
    </lineage>
</organism>
<evidence type="ECO:0000313" key="4">
    <source>
        <dbReference type="Proteomes" id="UP001363035"/>
    </source>
</evidence>
<dbReference type="Pfam" id="PF05163">
    <property type="entry name" value="DinB"/>
    <property type="match status" value="1"/>
</dbReference>
<dbReference type="Gene3D" id="1.20.120.450">
    <property type="entry name" value="dinb family like domain"/>
    <property type="match status" value="1"/>
</dbReference>
<name>A0ABU8I7H8_9SPHI</name>
<dbReference type="InterPro" id="IPR007837">
    <property type="entry name" value="DinB"/>
</dbReference>
<comment type="caution">
    <text evidence="3">The sequence shown here is derived from an EMBL/GenBank/DDBJ whole genome shotgun (WGS) entry which is preliminary data.</text>
</comment>
<dbReference type="InterPro" id="IPR034660">
    <property type="entry name" value="DinB/YfiT-like"/>
</dbReference>
<proteinExistence type="inferred from homology"/>
<dbReference type="Proteomes" id="UP001363035">
    <property type="component" value="Unassembled WGS sequence"/>
</dbReference>
<keyword evidence="4" id="KW-1185">Reference proteome</keyword>
<accession>A0ABU8I7H8</accession>
<dbReference type="EMBL" id="JAYLLN010000031">
    <property type="protein sequence ID" value="MEI5985672.1"/>
    <property type="molecule type" value="Genomic_DNA"/>
</dbReference>
<evidence type="ECO:0000256" key="2">
    <source>
        <dbReference type="ARBA" id="ARBA00022723"/>
    </source>
</evidence>
<dbReference type="SUPFAM" id="SSF109854">
    <property type="entry name" value="DinB/YfiT-like putative metalloenzymes"/>
    <property type="match status" value="1"/>
</dbReference>
<gene>
    <name evidence="3" type="ORF">VJ786_12250</name>
</gene>
<evidence type="ECO:0000313" key="3">
    <source>
        <dbReference type="EMBL" id="MEI5985672.1"/>
    </source>
</evidence>
<protein>
    <submittedName>
        <fullName evidence="3">DinB family protein</fullName>
    </submittedName>
</protein>
<sequence length="165" mass="19092">MSIKQGFLIEMEHETNNTKRLLERVSDEHLSYKPHEKSMSLGDLLGHIVELHSWVAAGLTKDSFNLMTDYRPFKPTSVAEIKERLEADYQKNVETVNVFDDEEWSKKWKLHVGDHVISEVPKIGAFRFIIHNHLIHHRGQATVYLRLLDIPVPGLYGPSADEHKK</sequence>
<evidence type="ECO:0000256" key="1">
    <source>
        <dbReference type="ARBA" id="ARBA00008635"/>
    </source>
</evidence>
<reference evidence="3 4" key="1">
    <citation type="submission" date="2024-01" db="EMBL/GenBank/DDBJ databases">
        <title>Sphingobacterium tenebrionis sp. nov., a novel endophyte isolated from tenebrio molitor intestines.</title>
        <authorList>
            <person name="Zhang C."/>
        </authorList>
    </citation>
    <scope>NUCLEOTIDE SEQUENCE [LARGE SCALE GENOMIC DNA]</scope>
    <source>
        <strain evidence="3 4">PU5-4</strain>
    </source>
</reference>
<keyword evidence="2" id="KW-0479">Metal-binding</keyword>
<dbReference type="RefSeq" id="WP_134777068.1">
    <property type="nucleotide sequence ID" value="NZ_JAYLLN010000031.1"/>
</dbReference>
<comment type="similarity">
    <text evidence="1">Belongs to the DinB family.</text>
</comment>